<feature type="transmembrane region" description="Helical" evidence="8">
    <location>
        <begin position="354"/>
        <end position="373"/>
    </location>
</feature>
<comment type="caution">
    <text evidence="9">The sequence shown here is derived from an EMBL/GenBank/DDBJ whole genome shotgun (WGS) entry which is preliminary data.</text>
</comment>
<dbReference type="PANTHER" id="PTHR13285:SF18">
    <property type="entry name" value="PROTEIN-CYSTEINE N-PALMITOYLTRANSFERASE RASP"/>
    <property type="match status" value="1"/>
</dbReference>
<keyword evidence="3 7" id="KW-1003">Cell membrane</keyword>
<dbReference type="InterPro" id="IPR024194">
    <property type="entry name" value="Ac/AlaTfrase_AlgI/DltB"/>
</dbReference>
<protein>
    <submittedName>
        <fullName evidence="9">Transcriptional regulator</fullName>
    </submittedName>
</protein>
<dbReference type="GO" id="GO:0042121">
    <property type="term" value="P:alginic acid biosynthetic process"/>
    <property type="evidence" value="ECO:0007669"/>
    <property type="project" value="InterPro"/>
</dbReference>
<keyword evidence="6 7" id="KW-0472">Membrane</keyword>
<evidence type="ECO:0000256" key="4">
    <source>
        <dbReference type="ARBA" id="ARBA00022692"/>
    </source>
</evidence>
<evidence type="ECO:0000256" key="2">
    <source>
        <dbReference type="ARBA" id="ARBA00010323"/>
    </source>
</evidence>
<keyword evidence="10" id="KW-1185">Reference proteome</keyword>
<feature type="transmembrane region" description="Helical" evidence="8">
    <location>
        <begin position="380"/>
        <end position="401"/>
    </location>
</feature>
<evidence type="ECO:0000256" key="5">
    <source>
        <dbReference type="ARBA" id="ARBA00022989"/>
    </source>
</evidence>
<dbReference type="Proteomes" id="UP000054874">
    <property type="component" value="Unassembled WGS sequence"/>
</dbReference>
<evidence type="ECO:0000313" key="9">
    <source>
        <dbReference type="EMBL" id="KSV57623.1"/>
    </source>
</evidence>
<evidence type="ECO:0000256" key="7">
    <source>
        <dbReference type="PIRNR" id="PIRNR016636"/>
    </source>
</evidence>
<sequence>MLFSSLIFLFGFLPVFLLVYFVVPKKGKNLVLFLSSLFFYAWGEPIYIFLMLFNASVDYLAGRLIERYEEHPAAKKAALLLSLVVNLSMLGFFKYADFFIGSLNNWFGFDLKLLNVALPIGISFYTFQTMSYTIDRYRGRIKTQKNLIAFGAYVASFPQLIAGPIVTYAEVEKELTNRKVDFDGFGDGVERFTEGLAKKVLLANSLGMVWSQVKALPAGELPVLTAWLGILAFAFQIYFDFSGYSDMAIGLGRMMGFHFPENFKYPYLSKSATEFWQRWHITLGSWFREYVYIPLGGNRKGKIKTLRNLLIVWFLTGLWHGASWNFIFWGLYFGMLLVLERSFLKRWLEKLPSIVSHGYLILVVLIGWVFFELVDMSQAFSYLGAMFGMGASGAANSQSWYLLKENALFFIVASLFSTPLMGRLKKRLPEGVKYLVYTVMLLLCIAYLVDATFNPFLYFRF</sequence>
<dbReference type="EMBL" id="LNAM01000208">
    <property type="protein sequence ID" value="KSV57623.1"/>
    <property type="molecule type" value="Genomic_DNA"/>
</dbReference>
<dbReference type="InterPro" id="IPR051085">
    <property type="entry name" value="MB_O-acyltransferase"/>
</dbReference>
<name>A0A0V8QAR1_9FIRM</name>
<dbReference type="PANTHER" id="PTHR13285">
    <property type="entry name" value="ACYLTRANSFERASE"/>
    <property type="match status" value="1"/>
</dbReference>
<evidence type="ECO:0000256" key="6">
    <source>
        <dbReference type="ARBA" id="ARBA00023136"/>
    </source>
</evidence>
<dbReference type="PIRSF" id="PIRSF500217">
    <property type="entry name" value="AlgI"/>
    <property type="match status" value="1"/>
</dbReference>
<evidence type="ECO:0000256" key="3">
    <source>
        <dbReference type="ARBA" id="ARBA00022475"/>
    </source>
</evidence>
<dbReference type="AlphaFoldDB" id="A0A0V8QAR1"/>
<reference evidence="9 10" key="1">
    <citation type="submission" date="2015-11" db="EMBL/GenBank/DDBJ databases">
        <title>Butyribacter intestini gen. nov., sp. nov., a butyric acid-producing bacterium of the family Lachnospiraceae isolated from the human faeces.</title>
        <authorList>
            <person name="Zou Y."/>
            <person name="Xue W."/>
            <person name="Luo G."/>
            <person name="Lv M."/>
        </authorList>
    </citation>
    <scope>NUCLEOTIDE SEQUENCE [LARGE SCALE GENOMIC DNA]</scope>
    <source>
        <strain evidence="9 10">ACET-33324</strain>
    </source>
</reference>
<keyword evidence="4 8" id="KW-0812">Transmembrane</keyword>
<feature type="transmembrane region" description="Helical" evidence="8">
    <location>
        <begin position="309"/>
        <end position="334"/>
    </location>
</feature>
<feature type="transmembrane region" description="Helical" evidence="8">
    <location>
        <begin position="407"/>
        <end position="422"/>
    </location>
</feature>
<comment type="similarity">
    <text evidence="2 7">Belongs to the membrane-bound acyltransferase family.</text>
</comment>
<feature type="transmembrane region" description="Helical" evidence="8">
    <location>
        <begin position="146"/>
        <end position="169"/>
    </location>
</feature>
<evidence type="ECO:0000256" key="1">
    <source>
        <dbReference type="ARBA" id="ARBA00004651"/>
    </source>
</evidence>
<dbReference type="Pfam" id="PF03062">
    <property type="entry name" value="MBOAT"/>
    <property type="match status" value="1"/>
</dbReference>
<feature type="transmembrane region" description="Helical" evidence="8">
    <location>
        <begin position="45"/>
        <end position="65"/>
    </location>
</feature>
<dbReference type="GO" id="GO:0016746">
    <property type="term" value="F:acyltransferase activity"/>
    <property type="evidence" value="ECO:0007669"/>
    <property type="project" value="UniProtKB-KW"/>
</dbReference>
<dbReference type="InterPro" id="IPR028362">
    <property type="entry name" value="AlgI"/>
</dbReference>
<dbReference type="STRING" id="290052.ASU35_04220"/>
<evidence type="ECO:0000256" key="8">
    <source>
        <dbReference type="SAM" id="Phobius"/>
    </source>
</evidence>
<comment type="subcellular location">
    <subcellularLocation>
        <location evidence="1">Cell membrane</location>
        <topology evidence="1">Multi-pass membrane protein</topology>
    </subcellularLocation>
</comment>
<dbReference type="RefSeq" id="WP_058354119.1">
    <property type="nucleotide sequence ID" value="NZ_CABMMD010000208.1"/>
</dbReference>
<dbReference type="PIRSF" id="PIRSF016636">
    <property type="entry name" value="AlgI_DltB"/>
    <property type="match status" value="1"/>
</dbReference>
<dbReference type="InterPro" id="IPR004299">
    <property type="entry name" value="MBOAT_fam"/>
</dbReference>
<gene>
    <name evidence="9" type="ORF">ASU35_04220</name>
</gene>
<proteinExistence type="inferred from homology"/>
<feature type="transmembrane region" description="Helical" evidence="8">
    <location>
        <begin position="434"/>
        <end position="458"/>
    </location>
</feature>
<feature type="transmembrane region" description="Helical" evidence="8">
    <location>
        <begin position="77"/>
        <end position="96"/>
    </location>
</feature>
<dbReference type="OrthoDB" id="9805788at2"/>
<organism evidence="9 10">
    <name type="scientific">Acetivibrio ethanolgignens</name>
    <dbReference type="NCBI Taxonomy" id="290052"/>
    <lineage>
        <taxon>Bacteria</taxon>
        <taxon>Bacillati</taxon>
        <taxon>Bacillota</taxon>
        <taxon>Clostridia</taxon>
        <taxon>Eubacteriales</taxon>
        <taxon>Oscillospiraceae</taxon>
        <taxon>Acetivibrio</taxon>
    </lineage>
</organism>
<accession>A0A0V8QAR1</accession>
<keyword evidence="7" id="KW-0012">Acyltransferase</keyword>
<feature type="transmembrane region" description="Helical" evidence="8">
    <location>
        <begin position="116"/>
        <end position="134"/>
    </location>
</feature>
<keyword evidence="5 8" id="KW-1133">Transmembrane helix</keyword>
<feature type="transmembrane region" description="Helical" evidence="8">
    <location>
        <begin position="221"/>
        <end position="239"/>
    </location>
</feature>
<keyword evidence="7" id="KW-0808">Transferase</keyword>
<evidence type="ECO:0000313" key="10">
    <source>
        <dbReference type="Proteomes" id="UP000054874"/>
    </source>
</evidence>
<dbReference type="GO" id="GO:0005886">
    <property type="term" value="C:plasma membrane"/>
    <property type="evidence" value="ECO:0007669"/>
    <property type="project" value="UniProtKB-SubCell"/>
</dbReference>